<dbReference type="WBParaSite" id="Hba_08568">
    <property type="protein sequence ID" value="Hba_08568"/>
    <property type="gene ID" value="Hba_08568"/>
</dbReference>
<sequence>MRYFALFILVLYLVEAKKKNHVKVTVADDVPIQKRVSTKAAPPKVILFNIEYKSCTNSYVGKCISRDDNQLLSVIGVGGLITIVAITLMIKAYRIKQENKAKTS</sequence>
<accession>A0A1I7WTW7</accession>
<proteinExistence type="predicted"/>
<keyword evidence="1" id="KW-0472">Membrane</keyword>
<evidence type="ECO:0000256" key="1">
    <source>
        <dbReference type="SAM" id="Phobius"/>
    </source>
</evidence>
<keyword evidence="3" id="KW-1185">Reference proteome</keyword>
<feature type="chain" id="PRO_5009310790" evidence="2">
    <location>
        <begin position="17"/>
        <end position="104"/>
    </location>
</feature>
<organism evidence="3 4">
    <name type="scientific">Heterorhabditis bacteriophora</name>
    <name type="common">Entomopathogenic nematode worm</name>
    <dbReference type="NCBI Taxonomy" id="37862"/>
    <lineage>
        <taxon>Eukaryota</taxon>
        <taxon>Metazoa</taxon>
        <taxon>Ecdysozoa</taxon>
        <taxon>Nematoda</taxon>
        <taxon>Chromadorea</taxon>
        <taxon>Rhabditida</taxon>
        <taxon>Rhabditina</taxon>
        <taxon>Rhabditomorpha</taxon>
        <taxon>Strongyloidea</taxon>
        <taxon>Heterorhabditidae</taxon>
        <taxon>Heterorhabditis</taxon>
    </lineage>
</organism>
<keyword evidence="2" id="KW-0732">Signal</keyword>
<name>A0A1I7WTW7_HETBA</name>
<evidence type="ECO:0000313" key="3">
    <source>
        <dbReference type="Proteomes" id="UP000095283"/>
    </source>
</evidence>
<feature type="signal peptide" evidence="2">
    <location>
        <begin position="1"/>
        <end position="16"/>
    </location>
</feature>
<dbReference type="AlphaFoldDB" id="A0A1I7WTW7"/>
<feature type="transmembrane region" description="Helical" evidence="1">
    <location>
        <begin position="71"/>
        <end position="90"/>
    </location>
</feature>
<keyword evidence="1" id="KW-0812">Transmembrane</keyword>
<evidence type="ECO:0000256" key="2">
    <source>
        <dbReference type="SAM" id="SignalP"/>
    </source>
</evidence>
<dbReference type="Proteomes" id="UP000095283">
    <property type="component" value="Unplaced"/>
</dbReference>
<evidence type="ECO:0000313" key="4">
    <source>
        <dbReference type="WBParaSite" id="Hba_08568"/>
    </source>
</evidence>
<keyword evidence="1" id="KW-1133">Transmembrane helix</keyword>
<reference evidence="4" key="1">
    <citation type="submission" date="2016-11" db="UniProtKB">
        <authorList>
            <consortium name="WormBaseParasite"/>
        </authorList>
    </citation>
    <scope>IDENTIFICATION</scope>
</reference>
<protein>
    <submittedName>
        <fullName evidence="4">Secreted peptide</fullName>
    </submittedName>
</protein>